<protein>
    <submittedName>
        <fullName evidence="2">Uncharacterized protein</fullName>
    </submittedName>
</protein>
<gene>
    <name evidence="2" type="ORF">Bpfe_001492</name>
</gene>
<evidence type="ECO:0000313" key="3">
    <source>
        <dbReference type="Proteomes" id="UP001233172"/>
    </source>
</evidence>
<organism evidence="2 3">
    <name type="scientific">Biomphalaria pfeifferi</name>
    <name type="common">Bloodfluke planorb</name>
    <name type="synonym">Freshwater snail</name>
    <dbReference type="NCBI Taxonomy" id="112525"/>
    <lineage>
        <taxon>Eukaryota</taxon>
        <taxon>Metazoa</taxon>
        <taxon>Spiralia</taxon>
        <taxon>Lophotrochozoa</taxon>
        <taxon>Mollusca</taxon>
        <taxon>Gastropoda</taxon>
        <taxon>Heterobranchia</taxon>
        <taxon>Euthyneura</taxon>
        <taxon>Panpulmonata</taxon>
        <taxon>Hygrophila</taxon>
        <taxon>Lymnaeoidea</taxon>
        <taxon>Planorbidae</taxon>
        <taxon>Biomphalaria</taxon>
    </lineage>
</organism>
<dbReference type="AlphaFoldDB" id="A0AAD8CAD5"/>
<reference evidence="2" key="2">
    <citation type="submission" date="2023-04" db="EMBL/GenBank/DDBJ databases">
        <authorList>
            <person name="Bu L."/>
            <person name="Lu L."/>
            <person name="Laidemitt M.R."/>
            <person name="Zhang S.M."/>
            <person name="Mutuku M."/>
            <person name="Mkoji G."/>
            <person name="Steinauer M."/>
            <person name="Loker E.S."/>
        </authorList>
    </citation>
    <scope>NUCLEOTIDE SEQUENCE</scope>
    <source>
        <strain evidence="2">KasaAsao</strain>
        <tissue evidence="2">Whole Snail</tissue>
    </source>
</reference>
<feature type="region of interest" description="Disordered" evidence="1">
    <location>
        <begin position="1"/>
        <end position="20"/>
    </location>
</feature>
<sequence length="156" mass="17420">MSRTFSHPTRMRGKKRHAPRIDVNGYAQRRHLHGSSHTSKMKRLGRASQHSETGQESGQGIATLRDWAGVWAGHRNTTRLGKSLGRTSQHSYRASQHSETGQMSGQGITTLRDWAGVWAGHRNTPRLGRTSQHYEIGRSLGRASQHYETGQGITTL</sequence>
<evidence type="ECO:0000256" key="1">
    <source>
        <dbReference type="SAM" id="MobiDB-lite"/>
    </source>
</evidence>
<name>A0AAD8CAD5_BIOPF</name>
<feature type="region of interest" description="Disordered" evidence="1">
    <location>
        <begin position="79"/>
        <end position="104"/>
    </location>
</feature>
<comment type="caution">
    <text evidence="2">The sequence shown here is derived from an EMBL/GenBank/DDBJ whole genome shotgun (WGS) entry which is preliminary data.</text>
</comment>
<dbReference type="Proteomes" id="UP001233172">
    <property type="component" value="Unassembled WGS sequence"/>
</dbReference>
<feature type="compositionally biased region" description="Basic residues" evidence="1">
    <location>
        <begin position="28"/>
        <end position="45"/>
    </location>
</feature>
<dbReference type="EMBL" id="JASAOG010000003">
    <property type="protein sequence ID" value="KAK0069310.1"/>
    <property type="molecule type" value="Genomic_DNA"/>
</dbReference>
<proteinExistence type="predicted"/>
<keyword evidence="3" id="KW-1185">Reference proteome</keyword>
<evidence type="ECO:0000313" key="2">
    <source>
        <dbReference type="EMBL" id="KAK0069310.1"/>
    </source>
</evidence>
<feature type="compositionally biased region" description="Polar residues" evidence="1">
    <location>
        <begin position="48"/>
        <end position="59"/>
    </location>
</feature>
<feature type="compositionally biased region" description="Basic residues" evidence="1">
    <location>
        <begin position="9"/>
        <end position="18"/>
    </location>
</feature>
<feature type="region of interest" description="Disordered" evidence="1">
    <location>
        <begin position="27"/>
        <end position="59"/>
    </location>
</feature>
<accession>A0AAD8CAD5</accession>
<reference evidence="2" key="1">
    <citation type="journal article" date="2023" name="PLoS Negl. Trop. Dis.">
        <title>A genome sequence for Biomphalaria pfeifferi, the major vector snail for the human-infecting parasite Schistosoma mansoni.</title>
        <authorList>
            <person name="Bu L."/>
            <person name="Lu L."/>
            <person name="Laidemitt M.R."/>
            <person name="Zhang S.M."/>
            <person name="Mutuku M."/>
            <person name="Mkoji G."/>
            <person name="Steinauer M."/>
            <person name="Loker E.S."/>
        </authorList>
    </citation>
    <scope>NUCLEOTIDE SEQUENCE</scope>
    <source>
        <strain evidence="2">KasaAsao</strain>
    </source>
</reference>
<feature type="compositionally biased region" description="Polar residues" evidence="1">
    <location>
        <begin position="85"/>
        <end position="104"/>
    </location>
</feature>